<evidence type="ECO:0000259" key="1">
    <source>
        <dbReference type="Pfam" id="PF00534"/>
    </source>
</evidence>
<proteinExistence type="predicted"/>
<dbReference type="AlphaFoldDB" id="A0A7C1SWH9"/>
<keyword evidence="2" id="KW-0808">Transferase</keyword>
<name>A0A7C1SWH9_9HYPH</name>
<dbReference type="InterPro" id="IPR001296">
    <property type="entry name" value="Glyco_trans_1"/>
</dbReference>
<dbReference type="EMBL" id="DSKI01000477">
    <property type="protein sequence ID" value="HEB43862.1"/>
    <property type="molecule type" value="Genomic_DNA"/>
</dbReference>
<accession>A0A7C1SWH9</accession>
<dbReference type="PANTHER" id="PTHR46656">
    <property type="entry name" value="PUTATIVE-RELATED"/>
    <property type="match status" value="1"/>
</dbReference>
<feature type="domain" description="Glycosyl transferase family 1" evidence="1">
    <location>
        <begin position="187"/>
        <end position="252"/>
    </location>
</feature>
<comment type="caution">
    <text evidence="2">The sequence shown here is derived from an EMBL/GenBank/DDBJ whole genome shotgun (WGS) entry which is preliminary data.</text>
</comment>
<organism evidence="2">
    <name type="scientific">Agrobacterium albertimagni</name>
    <dbReference type="NCBI Taxonomy" id="147266"/>
    <lineage>
        <taxon>Bacteria</taxon>
        <taxon>Pseudomonadati</taxon>
        <taxon>Pseudomonadota</taxon>
        <taxon>Alphaproteobacteria</taxon>
        <taxon>Hyphomicrobiales</taxon>
        <taxon>Rhizobiaceae</taxon>
        <taxon>Rhizobium/Agrobacterium group</taxon>
        <taxon>Agrobacterium</taxon>
    </lineage>
</organism>
<gene>
    <name evidence="2" type="ORF">ENP70_09240</name>
</gene>
<dbReference type="Gene3D" id="3.40.50.2000">
    <property type="entry name" value="Glycogen Phosphorylase B"/>
    <property type="match status" value="1"/>
</dbReference>
<evidence type="ECO:0000313" key="2">
    <source>
        <dbReference type="EMBL" id="HEB43862.1"/>
    </source>
</evidence>
<sequence length="318" mass="35501">MADRDLLDILIVNKDNNFGLTRDTSLLIEALASVGRSEGVATEGIRARNVLDRLLRRKQAKTIIHVERAFPRWYSAARHNLLCPNQERFPRRHIGRLKGIDLVLAKSRHAEEIFRDLGVTTAYVGFTSEDRLDESVAKNWDSFFHLAGGSTLKGTEDVIELWSRHPEWPELVLVQRDPHPKAAGIPNIRVVSGYVTDAELRKLQNSCGIHLCPSRSEGWGHHLVEALSVGAVTVTTDGPPMNEHVTADCGILVPYARTEPRHLGTNYCVDLEAMETVINNLLTMDAAQKQALGSAARQRFVEIDTGFRTRLAEALKSF</sequence>
<dbReference type="Pfam" id="PF00534">
    <property type="entry name" value="Glycos_transf_1"/>
    <property type="match status" value="1"/>
</dbReference>
<reference evidence="2" key="1">
    <citation type="journal article" date="2020" name="mSystems">
        <title>Genome- and Community-Level Interaction Insights into Carbon Utilization and Element Cycling Functions of Hydrothermarchaeota in Hydrothermal Sediment.</title>
        <authorList>
            <person name="Zhou Z."/>
            <person name="Liu Y."/>
            <person name="Xu W."/>
            <person name="Pan J."/>
            <person name="Luo Z.H."/>
            <person name="Li M."/>
        </authorList>
    </citation>
    <scope>NUCLEOTIDE SEQUENCE [LARGE SCALE GENOMIC DNA]</scope>
    <source>
        <strain evidence="2">SpSt-243</strain>
    </source>
</reference>
<dbReference type="SUPFAM" id="SSF53756">
    <property type="entry name" value="UDP-Glycosyltransferase/glycogen phosphorylase"/>
    <property type="match status" value="1"/>
</dbReference>
<dbReference type="PANTHER" id="PTHR46656:SF3">
    <property type="entry name" value="PUTATIVE-RELATED"/>
    <property type="match status" value="1"/>
</dbReference>
<dbReference type="GO" id="GO:0016757">
    <property type="term" value="F:glycosyltransferase activity"/>
    <property type="evidence" value="ECO:0007669"/>
    <property type="project" value="InterPro"/>
</dbReference>
<protein>
    <submittedName>
        <fullName evidence="2">Glycosyltransferase family 1 protein</fullName>
    </submittedName>
</protein>